<feature type="domain" description="Aminoglycoside phosphotransferase" evidence="1">
    <location>
        <begin position="37"/>
        <end position="243"/>
    </location>
</feature>
<dbReference type="RefSeq" id="WP_011712735.1">
    <property type="nucleotide sequence ID" value="NC_008576.1"/>
</dbReference>
<evidence type="ECO:0000259" key="1">
    <source>
        <dbReference type="Pfam" id="PF01636"/>
    </source>
</evidence>
<dbReference type="AlphaFoldDB" id="A0L6I5"/>
<organism evidence="2 3">
    <name type="scientific">Magnetococcus marinus (strain ATCC BAA-1437 / JCM 17883 / MC-1)</name>
    <dbReference type="NCBI Taxonomy" id="156889"/>
    <lineage>
        <taxon>Bacteria</taxon>
        <taxon>Pseudomonadati</taxon>
        <taxon>Pseudomonadota</taxon>
        <taxon>Magnetococcia</taxon>
        <taxon>Magnetococcales</taxon>
        <taxon>Magnetococcaceae</taxon>
        <taxon>Magnetococcus</taxon>
    </lineage>
</organism>
<gene>
    <name evidence="2" type="ordered locus">Mmc1_1060</name>
</gene>
<dbReference type="STRING" id="156889.Mmc1_1060"/>
<reference evidence="2 3" key="2">
    <citation type="journal article" date="2012" name="Int. J. Syst. Evol. Microbiol.">
        <title>Magnetococcus marinus gen. nov., sp. nov., a marine, magnetotactic bacterium that represents a novel lineage (Magnetococcaceae fam. nov.; Magnetococcales ord. nov.) at the base of the Alphaproteobacteria.</title>
        <authorList>
            <person name="Bazylinski D.A."/>
            <person name="Williams T.J."/>
            <person name="Lefevre C.T."/>
            <person name="Berg R.J."/>
            <person name="Zhang C.L."/>
            <person name="Bowser S.S."/>
            <person name="Dean A.J."/>
            <person name="Beveridge T.J."/>
        </authorList>
    </citation>
    <scope>NUCLEOTIDE SEQUENCE [LARGE SCALE GENOMIC DNA]</scope>
    <source>
        <strain evidence="3">ATCC BAA-1437 / JCM 17883 / MC-1</strain>
    </source>
</reference>
<dbReference type="OrthoDB" id="574549at2"/>
<keyword evidence="3" id="KW-1185">Reference proteome</keyword>
<protein>
    <submittedName>
        <fullName evidence="2">Aminoglycoside phosphotransferase</fullName>
    </submittedName>
</protein>
<dbReference type="PANTHER" id="PTHR21310:SF40">
    <property type="entry name" value="AMINOGLYCOSIDE PHOSPHOTRANSFERASE DOMAIN-CONTAINING PROTEIN-RELATED"/>
    <property type="match status" value="1"/>
</dbReference>
<dbReference type="SUPFAM" id="SSF56112">
    <property type="entry name" value="Protein kinase-like (PK-like)"/>
    <property type="match status" value="1"/>
</dbReference>
<accession>A0L6I5</accession>
<dbReference type="KEGG" id="mgm:Mmc1_1060"/>
<dbReference type="eggNOG" id="COG3173">
    <property type="taxonomic scope" value="Bacteria"/>
</dbReference>
<dbReference type="InterPro" id="IPR051678">
    <property type="entry name" value="AGP_Transferase"/>
</dbReference>
<dbReference type="EMBL" id="CP000471">
    <property type="protein sequence ID" value="ABK43578.1"/>
    <property type="molecule type" value="Genomic_DNA"/>
</dbReference>
<dbReference type="GO" id="GO:0016740">
    <property type="term" value="F:transferase activity"/>
    <property type="evidence" value="ECO:0007669"/>
    <property type="project" value="UniProtKB-KW"/>
</dbReference>
<dbReference type="InterPro" id="IPR011009">
    <property type="entry name" value="Kinase-like_dom_sf"/>
</dbReference>
<dbReference type="Proteomes" id="UP000002586">
    <property type="component" value="Chromosome"/>
</dbReference>
<reference evidence="3" key="1">
    <citation type="journal article" date="2009" name="Appl. Environ. Microbiol.">
        <title>Complete genome sequence of the chemolithoautotrophic marine magnetotactic coccus strain MC-1.</title>
        <authorList>
            <person name="Schubbe S."/>
            <person name="Williams T.J."/>
            <person name="Xie G."/>
            <person name="Kiss H.E."/>
            <person name="Brettin T.S."/>
            <person name="Martinez D."/>
            <person name="Ross C.A."/>
            <person name="Schuler D."/>
            <person name="Cox B.L."/>
            <person name="Nealson K.H."/>
            <person name="Bazylinski D.A."/>
        </authorList>
    </citation>
    <scope>NUCLEOTIDE SEQUENCE [LARGE SCALE GENOMIC DNA]</scope>
    <source>
        <strain evidence="3">ATCC BAA-1437 / JCM 17883 / MC-1</strain>
    </source>
</reference>
<dbReference type="Pfam" id="PF01636">
    <property type="entry name" value="APH"/>
    <property type="match status" value="1"/>
</dbReference>
<evidence type="ECO:0000313" key="3">
    <source>
        <dbReference type="Proteomes" id="UP000002586"/>
    </source>
</evidence>
<proteinExistence type="predicted"/>
<name>A0L6I5_MAGMM</name>
<keyword evidence="2" id="KW-0808">Transferase</keyword>
<dbReference type="InterPro" id="IPR002575">
    <property type="entry name" value="Aminoglycoside_PTrfase"/>
</dbReference>
<sequence length="354" mass="39883">MTHISPSQHGAQADYDPWQLAEHLLGRPPLALQPVGESGWNNHLFKVKTEEGLLALKRYPVNDLRGRMAREAAALWFLAAHPPSPSPRLLSMDPTANGMLLTWVEGEPISQSSADIATIDAMLACMAQLHQLRHSSTATNLVAASDAVFNVEGARRQIRQRMRRLDDARQQHPRLDDFLRRLQSLADELLPRAQEQWSCEDPLPSALRTLSFSDFGFHNAIRQPDGRIVFVDLEYFGWDDPVKLASDTLWHPAMALRGELRRHFCEHAVKLYEESGDHNIRKRFATMHPLYGLIWCLIVLNPFIASAQQAPALVGQANAQRLEAQLAMAHRYADTLKTGCHLTYHPAIPPEQES</sequence>
<dbReference type="HOGENOM" id="CLU_815659_0_0_5"/>
<dbReference type="PANTHER" id="PTHR21310">
    <property type="entry name" value="AMINOGLYCOSIDE PHOSPHOTRANSFERASE-RELATED-RELATED"/>
    <property type="match status" value="1"/>
</dbReference>
<evidence type="ECO:0000313" key="2">
    <source>
        <dbReference type="EMBL" id="ABK43578.1"/>
    </source>
</evidence>